<dbReference type="SUPFAM" id="SSF53756">
    <property type="entry name" value="UDP-Glycosyltransferase/glycogen phosphorylase"/>
    <property type="match status" value="1"/>
</dbReference>
<dbReference type="OrthoDB" id="9797829at2"/>
<dbReference type="GO" id="GO:0016757">
    <property type="term" value="F:glycosyltransferase activity"/>
    <property type="evidence" value="ECO:0007669"/>
    <property type="project" value="UniProtKB-KW"/>
</dbReference>
<evidence type="ECO:0000259" key="3">
    <source>
        <dbReference type="Pfam" id="PF13439"/>
    </source>
</evidence>
<dbReference type="GO" id="GO:0009103">
    <property type="term" value="P:lipopolysaccharide biosynthetic process"/>
    <property type="evidence" value="ECO:0007669"/>
    <property type="project" value="TreeGrafter"/>
</dbReference>
<dbReference type="Proteomes" id="UP000016412">
    <property type="component" value="Unassembled WGS sequence"/>
</dbReference>
<dbReference type="STRING" id="1125725.HMPREF1325_0818"/>
<dbReference type="Pfam" id="PF13439">
    <property type="entry name" value="Glyco_transf_4"/>
    <property type="match status" value="1"/>
</dbReference>
<evidence type="ECO:0000256" key="1">
    <source>
        <dbReference type="ARBA" id="ARBA00022679"/>
    </source>
</evidence>
<dbReference type="AlphaFoldDB" id="U2LAB1"/>
<accession>U2LAB1</accession>
<organism evidence="4 6">
    <name type="scientific">Treponema socranskii subsp. socranskii VPI DR56BR1116 = ATCC 35536</name>
    <dbReference type="NCBI Taxonomy" id="1125725"/>
    <lineage>
        <taxon>Bacteria</taxon>
        <taxon>Pseudomonadati</taxon>
        <taxon>Spirochaetota</taxon>
        <taxon>Spirochaetia</taxon>
        <taxon>Spirochaetales</taxon>
        <taxon>Treponemataceae</taxon>
        <taxon>Treponema</taxon>
    </lineage>
</organism>
<dbReference type="RefSeq" id="WP_021330858.1">
    <property type="nucleotide sequence ID" value="NZ_AUZJ01000045.1"/>
</dbReference>
<dbReference type="EC" id="2.4.-.-" evidence="4"/>
<dbReference type="eggNOG" id="COG0438">
    <property type="taxonomic scope" value="Bacteria"/>
</dbReference>
<evidence type="ECO:0000259" key="2">
    <source>
        <dbReference type="Pfam" id="PF00534"/>
    </source>
</evidence>
<dbReference type="Proteomes" id="UP000016646">
    <property type="component" value="Unassembled WGS sequence"/>
</dbReference>
<gene>
    <name evidence="5" type="ORF">HMPREF0860_2010</name>
    <name evidence="4" type="ORF">HMPREF1325_0818</name>
</gene>
<dbReference type="Gene3D" id="3.40.50.2000">
    <property type="entry name" value="Glycogen Phosphorylase B"/>
    <property type="match status" value="2"/>
</dbReference>
<feature type="domain" description="Glycosyltransferase subfamily 4-like N-terminal" evidence="3">
    <location>
        <begin position="17"/>
        <end position="171"/>
    </location>
</feature>
<feature type="domain" description="Glycosyl transferase family 1" evidence="2">
    <location>
        <begin position="190"/>
        <end position="308"/>
    </location>
</feature>
<dbReference type="InterPro" id="IPR028098">
    <property type="entry name" value="Glyco_trans_4-like_N"/>
</dbReference>
<dbReference type="PANTHER" id="PTHR46401">
    <property type="entry name" value="GLYCOSYLTRANSFERASE WBBK-RELATED"/>
    <property type="match status" value="1"/>
</dbReference>
<dbReference type="PATRIC" id="fig|1125725.3.peg.1883"/>
<dbReference type="Pfam" id="PF00534">
    <property type="entry name" value="Glycos_transf_1"/>
    <property type="match status" value="1"/>
</dbReference>
<dbReference type="EMBL" id="AUZJ01000045">
    <property type="protein sequence ID" value="ERF60158.1"/>
    <property type="molecule type" value="Genomic_DNA"/>
</dbReference>
<dbReference type="EMBL" id="AVQI01000059">
    <property type="protein sequence ID" value="ERK01276.1"/>
    <property type="molecule type" value="Genomic_DNA"/>
</dbReference>
<comment type="caution">
    <text evidence="4">The sequence shown here is derived from an EMBL/GenBank/DDBJ whole genome shotgun (WGS) entry which is preliminary data.</text>
</comment>
<keyword evidence="4" id="KW-0328">Glycosyltransferase</keyword>
<sequence length="354" mass="39180">MTKFLINGNFLCRNLTGIERFAWEICARLDALLTPFDDVSIFVPANAKSVPEYAHIKAIKSDTALKSFPLWDLLVFAKACRTHGATALDFSNTAPLGKTCGVAFIHDIYAKDFPNDFTSFRDKLVAAYCRFHYRSICKNARLVCTVSHFSKERIAKVYGVSENRIAVIENGWEHFKEVQSDTGVFTRFPKLKNNNYYFTLGSLSKRKNLAWIASHAAQYKDELFAVSGKAISGLVPQELESLKKLSNVVLLGYVSDGEVKALMEACTAFIFPSYYEGFGIPPLEALSCGTCVICANSASLPEIYRNCVHYIDPKNSAVDLPSLLAQPVAAPDEILAACTYENAAKKLYAALNSL</sequence>
<proteinExistence type="predicted"/>
<dbReference type="InterPro" id="IPR001296">
    <property type="entry name" value="Glyco_trans_1"/>
</dbReference>
<keyword evidence="1 4" id="KW-0808">Transferase</keyword>
<protein>
    <submittedName>
        <fullName evidence="4">Glycosyltransferase, group 1 family protein</fullName>
        <ecNumber evidence="4">2.4.-.-</ecNumber>
    </submittedName>
</protein>
<keyword evidence="7" id="KW-1185">Reference proteome</keyword>
<dbReference type="PANTHER" id="PTHR46401:SF2">
    <property type="entry name" value="GLYCOSYLTRANSFERASE WBBK-RELATED"/>
    <property type="match status" value="1"/>
</dbReference>
<evidence type="ECO:0000313" key="7">
    <source>
        <dbReference type="Proteomes" id="UP000016646"/>
    </source>
</evidence>
<reference evidence="6 7" key="1">
    <citation type="submission" date="2013-08" db="EMBL/GenBank/DDBJ databases">
        <authorList>
            <person name="Durkin A.S."/>
            <person name="Haft D.R."/>
            <person name="McCorrison J."/>
            <person name="Torralba M."/>
            <person name="Gillis M."/>
            <person name="Haft D.H."/>
            <person name="Methe B."/>
            <person name="Sutton G."/>
            <person name="Nelson K.E."/>
        </authorList>
    </citation>
    <scope>NUCLEOTIDE SEQUENCE [LARGE SCALE GENOMIC DNA]</scope>
    <source>
        <strain evidence="5 7">ATCC 35536</strain>
        <strain evidence="4 6">VPI DR56BR1116</strain>
    </source>
</reference>
<evidence type="ECO:0000313" key="4">
    <source>
        <dbReference type="EMBL" id="ERF60158.1"/>
    </source>
</evidence>
<dbReference type="CDD" id="cd03809">
    <property type="entry name" value="GT4_MtfB-like"/>
    <property type="match status" value="1"/>
</dbReference>
<evidence type="ECO:0000313" key="6">
    <source>
        <dbReference type="Proteomes" id="UP000016412"/>
    </source>
</evidence>
<name>U2LAB1_TRESO</name>
<evidence type="ECO:0000313" key="5">
    <source>
        <dbReference type="EMBL" id="ERK01276.1"/>
    </source>
</evidence>